<proteinExistence type="predicted"/>
<accession>A0A2K1R7W8</accession>
<evidence type="ECO:0000256" key="1">
    <source>
        <dbReference type="SAM" id="Phobius"/>
    </source>
</evidence>
<keyword evidence="1" id="KW-0472">Membrane</keyword>
<name>A0A2K1R7W8_POPTR</name>
<reference evidence="2" key="1">
    <citation type="journal article" date="2006" name="Science">
        <title>The genome of black cottonwood, Populus trichocarpa (Torr. &amp; Gray).</title>
        <authorList>
            <person name="Tuskan G.A."/>
            <person name="Difazio S."/>
            <person name="Jansson S."/>
            <person name="Bohlmann J."/>
            <person name="Grigoriev I."/>
            <person name="Hellsten U."/>
            <person name="Putnam N."/>
            <person name="Ralph S."/>
            <person name="Rombauts S."/>
            <person name="Salamov A."/>
            <person name="Schein J."/>
            <person name="Sterck L."/>
            <person name="Aerts A."/>
            <person name="Bhalerao R.R."/>
            <person name="Bhalerao R.P."/>
            <person name="Blaudez D."/>
            <person name="Boerjan W."/>
            <person name="Brun A."/>
            <person name="Brunner A."/>
            <person name="Busov V."/>
            <person name="Campbell M."/>
            <person name="Carlson J."/>
            <person name="Chalot M."/>
            <person name="Chapman J."/>
            <person name="Chen G.L."/>
            <person name="Cooper D."/>
            <person name="Coutinho P.M."/>
            <person name="Couturier J."/>
            <person name="Covert S."/>
            <person name="Cronk Q."/>
            <person name="Cunningham R."/>
            <person name="Davis J."/>
            <person name="Degroeve S."/>
            <person name="Dejardin A."/>
            <person name="Depamphilis C."/>
            <person name="Detter J."/>
            <person name="Dirks B."/>
            <person name="Dubchak I."/>
            <person name="Duplessis S."/>
            <person name="Ehlting J."/>
            <person name="Ellis B."/>
            <person name="Gendler K."/>
            <person name="Goodstein D."/>
            <person name="Gribskov M."/>
            <person name="Grimwood J."/>
            <person name="Groover A."/>
            <person name="Gunter L."/>
            <person name="Hamberger B."/>
            <person name="Heinze B."/>
            <person name="Helariutta Y."/>
            <person name="Henrissat B."/>
            <person name="Holligan D."/>
            <person name="Holt R."/>
            <person name="Huang W."/>
            <person name="Islam-Faridi N."/>
            <person name="Jones S."/>
            <person name="Jones-Rhoades M."/>
            <person name="Jorgensen R."/>
            <person name="Joshi C."/>
            <person name="Kangasjarvi J."/>
            <person name="Karlsson J."/>
            <person name="Kelleher C."/>
            <person name="Kirkpatrick R."/>
            <person name="Kirst M."/>
            <person name="Kohler A."/>
            <person name="Kalluri U."/>
            <person name="Larimer F."/>
            <person name="Leebens-Mack J."/>
            <person name="Leple J.C."/>
            <person name="Locascio P."/>
            <person name="Lou Y."/>
            <person name="Lucas S."/>
            <person name="Martin F."/>
            <person name="Montanini B."/>
            <person name="Napoli C."/>
            <person name="Nelson D.R."/>
            <person name="Nelson C."/>
            <person name="Nieminen K."/>
            <person name="Nilsson O."/>
            <person name="Pereda V."/>
            <person name="Peter G."/>
            <person name="Philippe R."/>
            <person name="Pilate G."/>
            <person name="Poliakov A."/>
            <person name="Razumovskaya J."/>
            <person name="Richardson P."/>
            <person name="Rinaldi C."/>
            <person name="Ritland K."/>
            <person name="Rouze P."/>
            <person name="Ryaboy D."/>
            <person name="Schmutz J."/>
            <person name="Schrader J."/>
            <person name="Segerman B."/>
            <person name="Shin H."/>
            <person name="Siddiqui A."/>
            <person name="Sterky F."/>
            <person name="Terry A."/>
            <person name="Tsai C.J."/>
            <person name="Uberbacher E."/>
            <person name="Unneberg P."/>
            <person name="Vahala J."/>
            <person name="Wall K."/>
            <person name="Wessler S."/>
            <person name="Yang G."/>
            <person name="Yin T."/>
            <person name="Douglas C."/>
            <person name="Marra M."/>
            <person name="Sandberg G."/>
            <person name="Van de Peer Y."/>
            <person name="Rokhsar D."/>
        </authorList>
    </citation>
    <scope>NUCLEOTIDE SEQUENCE [LARGE SCALE GENOMIC DNA]</scope>
    <source>
        <strain evidence="2">Nisqually-1</strain>
    </source>
</reference>
<protein>
    <submittedName>
        <fullName evidence="2">Uncharacterized protein</fullName>
    </submittedName>
</protein>
<feature type="transmembrane region" description="Helical" evidence="1">
    <location>
        <begin position="6"/>
        <end position="33"/>
    </location>
</feature>
<keyword evidence="1" id="KW-0812">Transmembrane</keyword>
<dbReference type="InParanoid" id="A0A2K1R7W8"/>
<gene>
    <name evidence="2" type="ORF">POPTR_T069000</name>
</gene>
<sequence length="74" mass="8639">MSTSPGIVSIVIPVIFLKPTLLFTCSQPFLNLFNYFFPAKRFLLNISNLKLNLLKYTRRVHVSRFYGFNSIFFS</sequence>
<dbReference type="EMBL" id="KZ623379">
    <property type="protein sequence ID" value="PNS23382.1"/>
    <property type="molecule type" value="Genomic_DNA"/>
</dbReference>
<evidence type="ECO:0000313" key="2">
    <source>
        <dbReference type="EMBL" id="PNS23382.1"/>
    </source>
</evidence>
<reference evidence="2" key="2">
    <citation type="submission" date="2017-07" db="EMBL/GenBank/DDBJ databases">
        <title>WGS assembly of Populus trichocarpa.</title>
        <authorList>
            <person name="Tuskan G."/>
            <person name="Difazio S."/>
            <person name="Jansson S."/>
            <person name="Bohlmann J."/>
            <person name="Grigoriev I."/>
            <person name="Hellsten U."/>
            <person name="Putnam N."/>
            <person name="Ralph S."/>
            <person name="Rombauts S."/>
            <person name="Salamov A."/>
            <person name="Schein J."/>
            <person name="Sterck L."/>
            <person name="Aerts A."/>
            <person name="Bhalerao R."/>
            <person name="Bhalerao R."/>
            <person name="Blaudez D."/>
            <person name="Boerjan W."/>
            <person name="Brun A."/>
            <person name="Brunner A."/>
            <person name="Busov V."/>
            <person name="Campbell M."/>
            <person name="Carlson J."/>
            <person name="Chalot M."/>
            <person name="Chapman J."/>
            <person name="Chen G."/>
            <person name="Cooper D."/>
            <person name="Coutinho P."/>
            <person name="Couturier J."/>
            <person name="Covert S."/>
            <person name="Cronk Q."/>
            <person name="Cunningham R."/>
            <person name="Davis J."/>
            <person name="Degroeve S."/>
            <person name="Dejardin A."/>
            <person name="Depamphilis C."/>
            <person name="Detter J."/>
            <person name="Dirks B."/>
            <person name="Dubchak I."/>
            <person name="Duplessis S."/>
            <person name="Ehlting J."/>
            <person name="Ellis B."/>
            <person name="Gendler K."/>
            <person name="Goodstein D."/>
            <person name="Gribskov M."/>
            <person name="Grimwood J."/>
            <person name="Groover A."/>
            <person name="Gunter L."/>
            <person name="Hamberger B."/>
            <person name="Heinze B."/>
            <person name="Helariutta Y."/>
            <person name="Henrissat B."/>
            <person name="Holligan D."/>
            <person name="Holt R."/>
            <person name="Huang W."/>
            <person name="Islam-Faridi N."/>
            <person name="Jones S."/>
            <person name="Jones-Rhoades M."/>
            <person name="Jorgensen R."/>
            <person name="Joshi C."/>
            <person name="Kangasjarvi J."/>
            <person name="Karlsson J."/>
            <person name="Kelleher C."/>
            <person name="Kirkpatrick R."/>
            <person name="Kirst M."/>
            <person name="Kohler A."/>
            <person name="Kalluri U."/>
            <person name="Larimer F."/>
            <person name="Leebens-Mack J."/>
            <person name="Leple J."/>
            <person name="Locascio P."/>
            <person name="Lou Y."/>
            <person name="Lucas S."/>
            <person name="Martin F."/>
            <person name="Montanini B."/>
            <person name="Napoli C."/>
            <person name="Nelson D."/>
            <person name="Nelson C."/>
            <person name="Nieminen K."/>
            <person name="Nilsson O."/>
            <person name="Pereda V."/>
            <person name="Peter G."/>
            <person name="Philippe R."/>
            <person name="Pilate G."/>
            <person name="Poliakov A."/>
            <person name="Razumovskaya J."/>
            <person name="Richardson P."/>
            <person name="Rinaldi C."/>
            <person name="Ritland K."/>
            <person name="Rouze P."/>
            <person name="Ryaboy D."/>
            <person name="Schmutz J."/>
            <person name="Schrader J."/>
            <person name="Segerman B."/>
            <person name="Shin H."/>
            <person name="Siddiqui A."/>
            <person name="Sterky F."/>
            <person name="Terry A."/>
            <person name="Tsai C."/>
            <person name="Uberbacher E."/>
            <person name="Unneberg P."/>
            <person name="Vahala J."/>
            <person name="Wall K."/>
            <person name="Wessler S."/>
            <person name="Yang G."/>
            <person name="Yin T."/>
            <person name="Douglas C."/>
            <person name="Marra M."/>
            <person name="Sandberg G."/>
            <person name="Van De Peer Y."/>
            <person name="Rokhsar D."/>
        </authorList>
    </citation>
    <scope>NUCLEOTIDE SEQUENCE</scope>
    <source>
        <strain evidence="2">Nisqually-1</strain>
    </source>
</reference>
<keyword evidence="1" id="KW-1133">Transmembrane helix</keyword>
<organism evidence="2">
    <name type="scientific">Populus trichocarpa</name>
    <name type="common">Western balsam poplar</name>
    <name type="synonym">Populus balsamifera subsp. trichocarpa</name>
    <dbReference type="NCBI Taxonomy" id="3694"/>
    <lineage>
        <taxon>Eukaryota</taxon>
        <taxon>Viridiplantae</taxon>
        <taxon>Streptophyta</taxon>
        <taxon>Embryophyta</taxon>
        <taxon>Tracheophyta</taxon>
        <taxon>Spermatophyta</taxon>
        <taxon>Magnoliopsida</taxon>
        <taxon>eudicotyledons</taxon>
        <taxon>Gunneridae</taxon>
        <taxon>Pentapetalae</taxon>
        <taxon>rosids</taxon>
        <taxon>fabids</taxon>
        <taxon>Malpighiales</taxon>
        <taxon>Salicaceae</taxon>
        <taxon>Saliceae</taxon>
        <taxon>Populus</taxon>
    </lineage>
</organism>
<dbReference type="AlphaFoldDB" id="A0A2K1R7W8"/>